<gene>
    <name evidence="1" type="ORF">H0E87_005460</name>
</gene>
<dbReference type="AlphaFoldDB" id="A0A8T2ZJN4"/>
<keyword evidence="2" id="KW-1185">Reference proteome</keyword>
<name>A0A8T2ZJN4_POPDE</name>
<evidence type="ECO:0000313" key="2">
    <source>
        <dbReference type="Proteomes" id="UP000807159"/>
    </source>
</evidence>
<accession>A0A8T2ZJN4</accession>
<evidence type="ECO:0000313" key="1">
    <source>
        <dbReference type="EMBL" id="KAH8517540.1"/>
    </source>
</evidence>
<proteinExistence type="predicted"/>
<dbReference type="EMBL" id="JACEGQ020000002">
    <property type="protein sequence ID" value="KAH8517540.1"/>
    <property type="molecule type" value="Genomic_DNA"/>
</dbReference>
<dbReference type="Proteomes" id="UP000807159">
    <property type="component" value="Chromosome 2"/>
</dbReference>
<organism evidence="1 2">
    <name type="scientific">Populus deltoides</name>
    <name type="common">Eastern poplar</name>
    <name type="synonym">Eastern cottonwood</name>
    <dbReference type="NCBI Taxonomy" id="3696"/>
    <lineage>
        <taxon>Eukaryota</taxon>
        <taxon>Viridiplantae</taxon>
        <taxon>Streptophyta</taxon>
        <taxon>Embryophyta</taxon>
        <taxon>Tracheophyta</taxon>
        <taxon>Spermatophyta</taxon>
        <taxon>Magnoliopsida</taxon>
        <taxon>eudicotyledons</taxon>
        <taxon>Gunneridae</taxon>
        <taxon>Pentapetalae</taxon>
        <taxon>rosids</taxon>
        <taxon>fabids</taxon>
        <taxon>Malpighiales</taxon>
        <taxon>Salicaceae</taxon>
        <taxon>Saliceae</taxon>
        <taxon>Populus</taxon>
    </lineage>
</organism>
<protein>
    <submittedName>
        <fullName evidence="1">Uncharacterized protein</fullName>
    </submittedName>
</protein>
<comment type="caution">
    <text evidence="1">The sequence shown here is derived from an EMBL/GenBank/DDBJ whole genome shotgun (WGS) entry which is preliminary data.</text>
</comment>
<reference evidence="1" key="1">
    <citation type="journal article" date="2021" name="J. Hered.">
        <title>Genome Assembly of Salicaceae Populus deltoides (Eastern Cottonwood) I-69 Based on Nanopore Sequencing and Hi-C Technologies.</title>
        <authorList>
            <person name="Bai S."/>
            <person name="Wu H."/>
            <person name="Zhang J."/>
            <person name="Pan Z."/>
            <person name="Zhao W."/>
            <person name="Li Z."/>
            <person name="Tong C."/>
        </authorList>
    </citation>
    <scope>NUCLEOTIDE SEQUENCE</scope>
    <source>
        <tissue evidence="1">Leaf</tissue>
    </source>
</reference>
<sequence>MALSDKIPEILVSLTRQEMDRSKRQVGFCHSISLAFKLQEPRSQLCAGGNTWKRVHAFDDFKSYFAILKLVSSSSLEIDYRIREWIIADIIEKTREILPVGVTLSRSNKRIDGCGQKTGAISDKATQLHMFEQFKEIFVSILVQV</sequence>